<dbReference type="EMBL" id="JAQQWI010000002">
    <property type="protein sequence ID" value="KAK8037258.1"/>
    <property type="molecule type" value="Genomic_DNA"/>
</dbReference>
<protein>
    <submittedName>
        <fullName evidence="2">Uncharacterized protein</fullName>
    </submittedName>
</protein>
<feature type="compositionally biased region" description="Polar residues" evidence="1">
    <location>
        <begin position="159"/>
        <end position="175"/>
    </location>
</feature>
<comment type="caution">
    <text evidence="2">The sequence shown here is derived from an EMBL/GenBank/DDBJ whole genome shotgun (WGS) entry which is preliminary data.</text>
</comment>
<sequence length="214" mass="23756">MCRFLIQHHIYHSCKLANYEPERNRAKRASGTEGTAEQEPVGNQTPVISGAYPNLPFFDKLRGKVRNNGEVNEDAEVGNTPLRQPAPTKDEHTHHRLVKTIVVQCPEARSHPNSRENAENGHCPGGVCVAIEKAEEKALQITEIVGFDYTVNAAARAGDNTQQLSRDTQGNTDLNPDQRRSRHHSITSTRKEMGAGNTRTSTALQSQKEQQREG</sequence>
<accession>A0ABR1SSG1</accession>
<feature type="compositionally biased region" description="Polar residues" evidence="1">
    <location>
        <begin position="197"/>
        <end position="208"/>
    </location>
</feature>
<evidence type="ECO:0000313" key="2">
    <source>
        <dbReference type="EMBL" id="KAK8037258.1"/>
    </source>
</evidence>
<evidence type="ECO:0000256" key="1">
    <source>
        <dbReference type="SAM" id="MobiDB-lite"/>
    </source>
</evidence>
<name>A0ABR1SSG1_9PEZI</name>
<reference evidence="2 3" key="1">
    <citation type="submission" date="2023-01" db="EMBL/GenBank/DDBJ databases">
        <title>Analysis of 21 Apiospora genomes using comparative genomics revels a genus with tremendous synthesis potential of carbohydrate active enzymes and secondary metabolites.</title>
        <authorList>
            <person name="Sorensen T."/>
        </authorList>
    </citation>
    <scope>NUCLEOTIDE SEQUENCE [LARGE SCALE GENOMIC DNA]</scope>
    <source>
        <strain evidence="2 3">CBS 20057</strain>
    </source>
</reference>
<feature type="region of interest" description="Disordered" evidence="1">
    <location>
        <begin position="159"/>
        <end position="214"/>
    </location>
</feature>
<feature type="region of interest" description="Disordered" evidence="1">
    <location>
        <begin position="72"/>
        <end position="93"/>
    </location>
</feature>
<keyword evidence="3" id="KW-1185">Reference proteome</keyword>
<proteinExistence type="predicted"/>
<gene>
    <name evidence="2" type="ORF">PG991_000604</name>
</gene>
<feature type="region of interest" description="Disordered" evidence="1">
    <location>
        <begin position="22"/>
        <end position="48"/>
    </location>
</feature>
<dbReference type="Proteomes" id="UP001396898">
    <property type="component" value="Unassembled WGS sequence"/>
</dbReference>
<organism evidence="2 3">
    <name type="scientific">Apiospora marii</name>
    <dbReference type="NCBI Taxonomy" id="335849"/>
    <lineage>
        <taxon>Eukaryota</taxon>
        <taxon>Fungi</taxon>
        <taxon>Dikarya</taxon>
        <taxon>Ascomycota</taxon>
        <taxon>Pezizomycotina</taxon>
        <taxon>Sordariomycetes</taxon>
        <taxon>Xylariomycetidae</taxon>
        <taxon>Amphisphaeriales</taxon>
        <taxon>Apiosporaceae</taxon>
        <taxon>Apiospora</taxon>
    </lineage>
</organism>
<evidence type="ECO:0000313" key="3">
    <source>
        <dbReference type="Proteomes" id="UP001396898"/>
    </source>
</evidence>